<evidence type="ECO:0000256" key="9">
    <source>
        <dbReference type="ARBA" id="ARBA00022963"/>
    </source>
</evidence>
<protein>
    <recommendedName>
        <fullName evidence="4">phospholipase D</fullName>
        <ecNumber evidence="4">3.1.4.4</ecNumber>
    </recommendedName>
</protein>
<dbReference type="Pfam" id="PF03478">
    <property type="entry name" value="Beta-prop_KIB1-4"/>
    <property type="match status" value="1"/>
</dbReference>
<feature type="compositionally biased region" description="Low complexity" evidence="11">
    <location>
        <begin position="670"/>
        <end position="683"/>
    </location>
</feature>
<dbReference type="Proteomes" id="UP000694005">
    <property type="component" value="Chromosome A03"/>
</dbReference>
<dbReference type="AlphaFoldDB" id="A0A8D9GJ52"/>
<dbReference type="InterPro" id="IPR015679">
    <property type="entry name" value="PLipase_D_fam"/>
</dbReference>
<dbReference type="GO" id="GO:0016042">
    <property type="term" value="P:lipid catabolic process"/>
    <property type="evidence" value="ECO:0007669"/>
    <property type="project" value="UniProtKB-KW"/>
</dbReference>
<dbReference type="SUPFAM" id="SSF56024">
    <property type="entry name" value="Phospholipase D/nuclease"/>
    <property type="match status" value="2"/>
</dbReference>
<gene>
    <name evidence="14" type="ORF">BRAPAZ1V2_A03P29550.2</name>
</gene>
<dbReference type="InterPro" id="IPR000008">
    <property type="entry name" value="C2_dom"/>
</dbReference>
<evidence type="ECO:0000256" key="5">
    <source>
        <dbReference type="ARBA" id="ARBA00022723"/>
    </source>
</evidence>
<evidence type="ECO:0000256" key="6">
    <source>
        <dbReference type="ARBA" id="ARBA00022737"/>
    </source>
</evidence>
<dbReference type="PANTHER" id="PTHR18896">
    <property type="entry name" value="PHOSPHOLIPASE D"/>
    <property type="match status" value="1"/>
</dbReference>
<feature type="domain" description="PLD phosphodiesterase" evidence="13">
    <location>
        <begin position="322"/>
        <end position="357"/>
    </location>
</feature>
<dbReference type="SUPFAM" id="SSF81383">
    <property type="entry name" value="F-box domain"/>
    <property type="match status" value="1"/>
</dbReference>
<evidence type="ECO:0000313" key="14">
    <source>
        <dbReference type="EMBL" id="CAG7881612.1"/>
    </source>
</evidence>
<dbReference type="CDD" id="cd04015">
    <property type="entry name" value="C2_plant_PLD"/>
    <property type="match status" value="1"/>
</dbReference>
<dbReference type="PROSITE" id="PS50004">
    <property type="entry name" value="C2"/>
    <property type="match status" value="1"/>
</dbReference>
<name>A0A8D9GJ52_BRACM</name>
<feature type="domain" description="C2" evidence="12">
    <location>
        <begin position="1"/>
        <end position="122"/>
    </location>
</feature>
<keyword evidence="10" id="KW-0443">Lipid metabolism</keyword>
<evidence type="ECO:0000256" key="2">
    <source>
        <dbReference type="ARBA" id="ARBA00001913"/>
    </source>
</evidence>
<dbReference type="PANTHER" id="PTHR18896:SF130">
    <property type="entry name" value="PHOSPHOLIPASE D GAMMA 2-RELATED"/>
    <property type="match status" value="1"/>
</dbReference>
<dbReference type="InterPro" id="IPR005174">
    <property type="entry name" value="KIB1-4_b-propeller"/>
</dbReference>
<keyword evidence="6" id="KW-0677">Repeat</keyword>
<evidence type="ECO:0000256" key="10">
    <source>
        <dbReference type="ARBA" id="ARBA00023098"/>
    </source>
</evidence>
<evidence type="ECO:0000256" key="8">
    <source>
        <dbReference type="ARBA" id="ARBA00022837"/>
    </source>
</evidence>
<feature type="region of interest" description="Disordered" evidence="11">
    <location>
        <begin position="659"/>
        <end position="694"/>
    </location>
</feature>
<keyword evidence="7" id="KW-0378">Hydrolase</keyword>
<dbReference type="FunFam" id="3.30.870.10:FF:000025">
    <property type="entry name" value="Phospholipase D delta"/>
    <property type="match status" value="1"/>
</dbReference>
<keyword evidence="9" id="KW-0442">Lipid degradation</keyword>
<organism evidence="14 15">
    <name type="scientific">Brassica campestris</name>
    <name type="common">Field mustard</name>
    <dbReference type="NCBI Taxonomy" id="3711"/>
    <lineage>
        <taxon>Eukaryota</taxon>
        <taxon>Viridiplantae</taxon>
        <taxon>Streptophyta</taxon>
        <taxon>Embryophyta</taxon>
        <taxon>Tracheophyta</taxon>
        <taxon>Spermatophyta</taxon>
        <taxon>Magnoliopsida</taxon>
        <taxon>eudicotyledons</taxon>
        <taxon>Gunneridae</taxon>
        <taxon>Pentapetalae</taxon>
        <taxon>rosids</taxon>
        <taxon>malvids</taxon>
        <taxon>Brassicales</taxon>
        <taxon>Brassicaceae</taxon>
        <taxon>Brassiceae</taxon>
        <taxon>Brassica</taxon>
    </lineage>
</organism>
<comment type="cofactor">
    <cofactor evidence="2">
        <name>Ca(2+)</name>
        <dbReference type="ChEBI" id="CHEBI:29108"/>
    </cofactor>
</comment>
<dbReference type="Gene3D" id="2.60.40.150">
    <property type="entry name" value="C2 domain"/>
    <property type="match status" value="1"/>
</dbReference>
<evidence type="ECO:0000256" key="3">
    <source>
        <dbReference type="ARBA" id="ARBA00010683"/>
    </source>
</evidence>
<evidence type="ECO:0000259" key="12">
    <source>
        <dbReference type="PROSITE" id="PS50004"/>
    </source>
</evidence>
<reference evidence="14 15" key="1">
    <citation type="submission" date="2021-07" db="EMBL/GenBank/DDBJ databases">
        <authorList>
            <consortium name="Genoscope - CEA"/>
            <person name="William W."/>
        </authorList>
    </citation>
    <scope>NUCLEOTIDE SEQUENCE [LARGE SCALE GENOMIC DNA]</scope>
</reference>
<evidence type="ECO:0000313" key="15">
    <source>
        <dbReference type="Proteomes" id="UP000694005"/>
    </source>
</evidence>
<evidence type="ECO:0000256" key="7">
    <source>
        <dbReference type="ARBA" id="ARBA00022801"/>
    </source>
</evidence>
<dbReference type="Gene3D" id="3.30.870.10">
    <property type="entry name" value="Endonuclease Chain A"/>
    <property type="match status" value="2"/>
</dbReference>
<proteinExistence type="inferred from homology"/>
<dbReference type="Pfam" id="PF00168">
    <property type="entry name" value="C2"/>
    <property type="match status" value="1"/>
</dbReference>
<evidence type="ECO:0000256" key="11">
    <source>
        <dbReference type="SAM" id="MobiDB-lite"/>
    </source>
</evidence>
<evidence type="ECO:0000256" key="1">
    <source>
        <dbReference type="ARBA" id="ARBA00000798"/>
    </source>
</evidence>
<dbReference type="EC" id="3.1.4.4" evidence="4"/>
<comment type="catalytic activity">
    <reaction evidence="1">
        <text>a 1,2-diacyl-sn-glycero-3-phosphocholine + H2O = a 1,2-diacyl-sn-glycero-3-phosphate + choline + H(+)</text>
        <dbReference type="Rhea" id="RHEA:14445"/>
        <dbReference type="ChEBI" id="CHEBI:15354"/>
        <dbReference type="ChEBI" id="CHEBI:15377"/>
        <dbReference type="ChEBI" id="CHEBI:15378"/>
        <dbReference type="ChEBI" id="CHEBI:57643"/>
        <dbReference type="ChEBI" id="CHEBI:58608"/>
        <dbReference type="EC" id="3.1.4.4"/>
    </reaction>
</comment>
<dbReference type="GO" id="GO:0046872">
    <property type="term" value="F:metal ion binding"/>
    <property type="evidence" value="ECO:0007669"/>
    <property type="project" value="UniProtKB-KW"/>
</dbReference>
<dbReference type="InterPro" id="IPR035892">
    <property type="entry name" value="C2_domain_sf"/>
</dbReference>
<dbReference type="InterPro" id="IPR001736">
    <property type="entry name" value="PLipase_D/transphosphatidylase"/>
</dbReference>
<dbReference type="InterPro" id="IPR036047">
    <property type="entry name" value="F-box-like_dom_sf"/>
</dbReference>
<dbReference type="Pfam" id="PF00614">
    <property type="entry name" value="PLDc"/>
    <property type="match status" value="1"/>
</dbReference>
<sequence>MSMEGSSNASLRVVLLHGNLDIWVKEAKNLPNMDRFRRYKKNSTSDPYVTVSIADAKVGTTFVIVNDENPVWMQHFYVPVAHHATVVKFVVKDNDRFGSRSIGEVRIPTEELCSENRIEGLFPILGKPCEEGAVLSLAIQYTPVERMKLYQTGVGYGNECEGVPGTYFPLRKGGRVTLYQDAHVEDGTLPSVDLDGGMQYIHGKCWEDMADAIRKAKNLIYITGWSVYHPVRLVRRNNDPTDGTLGDLLKEKSQEGVRVLLLVWDDLTSRNFLGHRTCGLMKTNDEETRHFFKNSSVQVIICPRSCGKGLHSFVKKTEVETIFYTHHQKTVIVDADAAQGRRKIVAFVGGLDVCKGRFDTPKHPLFTTLKTLHKDDYYNQCFGTTDDAGPRQPWHDLHSKIDGPAAYDVLANFEQRWLEASEKRHRISIHRSSSKDALLTIDRISNIMGLLEATSVIDNDPESWNVQVFRSIDSTSVKGFSKDSKEASVRNLQCGKNLLIDMSIHTAYVKAIRSAQHFIYIENQYFFGSSFNWDSHKKLGANNLVPMEIALKIANKIRAREHFAAYIVIPMLPEGNPTNIVVQSILHYQYKTMQMMYRTIYEALVEAGLDGQYVPQDYLNFFCLGTREASDETVSKHSSRNQPKKNAKPNAAQINMQPALSHQTPPPSPAMTSPSPSSSTVSSKRSKTKSEEALKPSFTDLPSSLMEIIMSRLVLKDNICASAACKSWLDAGVFVRVVEKHPWLFYMSRRGHSLKLVDPFQWKSYTLELPEIAKSTVCYSREGWLLMHRSNSKDIFFFSPFSREIISLPKFAFSFNEIAFSYSPTSDNCVVVALNFNVQHRVTTISTCHPGATEWIASVFPANYQQFSMKTKIVYHNDRFYCFNVGIERLFSFHPSSRTWKSYPHANLDPTLTQDWYKKEHFLAETKGELFLMLTSLNEEPMVYKLVSWSWKKMSPSELDGLTFFVSFYNSELGTNLPWVRNNVCFSRFGYNRRHVSYSFDQSRYNPSIEWNNELELCPPQSLWINPPNNVLDYL</sequence>
<evidence type="ECO:0000256" key="4">
    <source>
        <dbReference type="ARBA" id="ARBA00012027"/>
    </source>
</evidence>
<accession>A0A8D9GJ52</accession>
<dbReference type="EMBL" id="LS974619">
    <property type="protein sequence ID" value="CAG7881612.1"/>
    <property type="molecule type" value="Genomic_DNA"/>
</dbReference>
<dbReference type="Gramene" id="A03p29550.2_BraZ1">
    <property type="protein sequence ID" value="A03p29550.2_BraZ1.CDS"/>
    <property type="gene ID" value="A03g29550.2_BraZ1"/>
</dbReference>
<dbReference type="GO" id="GO:0004630">
    <property type="term" value="F:phospholipase D activity"/>
    <property type="evidence" value="ECO:0007669"/>
    <property type="project" value="UniProtKB-EC"/>
</dbReference>
<comment type="similarity">
    <text evidence="3">Belongs to the phospholipase D family. C2-PLD subfamily.</text>
</comment>
<dbReference type="SMART" id="SM00239">
    <property type="entry name" value="C2"/>
    <property type="match status" value="1"/>
</dbReference>
<keyword evidence="8" id="KW-0106">Calcium</keyword>
<dbReference type="PROSITE" id="PS50035">
    <property type="entry name" value="PLD"/>
    <property type="match status" value="1"/>
</dbReference>
<keyword evidence="5" id="KW-0479">Metal-binding</keyword>
<evidence type="ECO:0000259" key="13">
    <source>
        <dbReference type="PROSITE" id="PS50035"/>
    </source>
</evidence>
<dbReference type="SUPFAM" id="SSF49562">
    <property type="entry name" value="C2 domain (Calcium/lipid-binding domain, CaLB)"/>
    <property type="match status" value="1"/>
</dbReference>